<feature type="transmembrane region" description="Helical" evidence="1">
    <location>
        <begin position="66"/>
        <end position="87"/>
    </location>
</feature>
<evidence type="ECO:0000256" key="1">
    <source>
        <dbReference type="SAM" id="Phobius"/>
    </source>
</evidence>
<evidence type="ECO:0008006" key="4">
    <source>
        <dbReference type="Google" id="ProtNLM"/>
    </source>
</evidence>
<feature type="transmembrane region" description="Helical" evidence="1">
    <location>
        <begin position="20"/>
        <end position="37"/>
    </location>
</feature>
<accession>A0A060DDK5</accession>
<reference evidence="2 3" key="1">
    <citation type="journal article" date="2014" name="Genome Announc.">
        <title>Complete Genome Sequence of the Model Rhizosphere Strain Azospirillum brasilense Az39, Successfully Applied in Agriculture.</title>
        <authorList>
            <person name="Rivera D."/>
            <person name="Revale S."/>
            <person name="Molina R."/>
            <person name="Gualpa J."/>
            <person name="Puente M."/>
            <person name="Maroniche G."/>
            <person name="Paris G."/>
            <person name="Baker D."/>
            <person name="Clavijo B."/>
            <person name="McLay K."/>
            <person name="Spaepen S."/>
            <person name="Perticari A."/>
            <person name="Vazquez M."/>
            <person name="Wisniewski-Dye F."/>
            <person name="Watkins C."/>
            <person name="Martinez-Abarca F."/>
            <person name="Vanderleyden J."/>
            <person name="Cassan F."/>
        </authorList>
    </citation>
    <scope>NUCLEOTIDE SEQUENCE [LARGE SCALE GENOMIC DNA]</scope>
    <source>
        <strain evidence="2 3">Az39</strain>
    </source>
</reference>
<proteinExistence type="predicted"/>
<gene>
    <name evidence="2" type="ORF">ABAZ39_09625</name>
</gene>
<dbReference type="EMBL" id="CP007793">
    <property type="protein sequence ID" value="AIB12256.1"/>
    <property type="molecule type" value="Genomic_DNA"/>
</dbReference>
<protein>
    <recommendedName>
        <fullName evidence="4">DUF2628 domain-containing protein</fullName>
    </recommendedName>
</protein>
<dbReference type="KEGG" id="abq:ABAZ39_09625"/>
<name>A0A060DDK5_9PROT</name>
<dbReference type="RefSeq" id="WP_038528847.1">
    <property type="nucleotide sequence ID" value="NZ_CP007793.1"/>
</dbReference>
<organism evidence="2 3">
    <name type="scientific">Azospirillum argentinense</name>
    <dbReference type="NCBI Taxonomy" id="2970906"/>
    <lineage>
        <taxon>Bacteria</taxon>
        <taxon>Pseudomonadati</taxon>
        <taxon>Pseudomonadota</taxon>
        <taxon>Alphaproteobacteria</taxon>
        <taxon>Rhodospirillales</taxon>
        <taxon>Azospirillaceae</taxon>
        <taxon>Azospirillum</taxon>
    </lineage>
</organism>
<dbReference type="Proteomes" id="UP000027186">
    <property type="component" value="Chromosome"/>
</dbReference>
<dbReference type="AlphaFoldDB" id="A0A060DDK5"/>
<evidence type="ECO:0000313" key="2">
    <source>
        <dbReference type="EMBL" id="AIB12256.1"/>
    </source>
</evidence>
<feature type="transmembrane region" description="Helical" evidence="1">
    <location>
        <begin position="44"/>
        <end position="60"/>
    </location>
</feature>
<keyword evidence="1" id="KW-1133">Transmembrane helix</keyword>
<keyword evidence="1" id="KW-0472">Membrane</keyword>
<evidence type="ECO:0000313" key="3">
    <source>
        <dbReference type="Proteomes" id="UP000027186"/>
    </source>
</evidence>
<sequence length="123" mass="13506">MKIQMVHPSTKDIRSLTTEFDWGAFLSVFVFGIPHFLRGLHVHGGIIIALNLFSLTPLMMPLDDKGLTITLLVYLGLFVGVAVAFGVKGSEQYAKALLARGYRFQNPEGELAQAARSKWSIAA</sequence>
<keyword evidence="1" id="KW-0812">Transmembrane</keyword>